<feature type="domain" description="ABC transmembrane type-1" evidence="10">
    <location>
        <begin position="24"/>
        <end position="326"/>
    </location>
</feature>
<evidence type="ECO:0000256" key="2">
    <source>
        <dbReference type="ARBA" id="ARBA00022448"/>
    </source>
</evidence>
<feature type="transmembrane region" description="Helical" evidence="8">
    <location>
        <begin position="21"/>
        <end position="44"/>
    </location>
</feature>
<dbReference type="PANTHER" id="PTHR11384:SF59">
    <property type="entry name" value="LYSOSOMAL COBALAMIN TRANSPORTER ABCD4"/>
    <property type="match status" value="1"/>
</dbReference>
<dbReference type="GO" id="GO:0016887">
    <property type="term" value="F:ATP hydrolysis activity"/>
    <property type="evidence" value="ECO:0007669"/>
    <property type="project" value="InterPro"/>
</dbReference>
<evidence type="ECO:0000313" key="12">
    <source>
        <dbReference type="Proteomes" id="UP000196842"/>
    </source>
</evidence>
<dbReference type="Proteomes" id="UP000196842">
    <property type="component" value="Chromosome I"/>
</dbReference>
<sequence length="561" mass="63459">MNTLRTFYRLAAPYWLDRRQWLSWVLLASVIGLGLLVVQVNVLINTWSKTFFDALGGFNTEALYALMGEYVIYIAAYVVIMVYLEWLRKALVLRWRRAMTASTLENWMQGQAYYRLGLTGEPDNPDQRIAEDIAVLVDRSVELLASLIINLAQVGAFSVVLWNLSGVLNFQVLGQTITIHGYLLWIAVVYTLLGTAFTHFIGRPLQPLNYQQQRYEADFRASLLRKRDNAEQIALYRGEAVEQRQLGERFEHIAGNWWQLMNRMRKLQFFTVSYDRVSRIIPMFAALPAFLAKTITLGGLMQIRNAFQLVQGSLSWFIDVYPRLAAWSATVERLGQFQQAIEATRGQVSRPEQGAVLRVENLEIHRADGSQMLGKLNFIAGPGQWLRIAGRSGIGKSTLLRTLQGLWPYYRGSWQLPGGSSLLIPQQPYLPSLPLRQLLSYPVTDCPADEVLVSVLHQIGLAQLADSLTHEREWSRELSGGEQQRIGLARALLCAPQTLYLDEATNQLDEPSACQLLETVRRALPNTLVIGISHQPAVARLFSRTLKLEAEERALALSDDL</sequence>
<protein>
    <recommendedName>
        <fullName evidence="13">ABC transporter ATP-binding protein</fullName>
    </recommendedName>
</protein>
<dbReference type="SMART" id="SM00382">
    <property type="entry name" value="AAA"/>
    <property type="match status" value="1"/>
</dbReference>
<dbReference type="SUPFAM" id="SSF90123">
    <property type="entry name" value="ABC transporter transmembrane region"/>
    <property type="match status" value="1"/>
</dbReference>
<feature type="domain" description="ABC transporter" evidence="9">
    <location>
        <begin position="357"/>
        <end position="561"/>
    </location>
</feature>
<dbReference type="AlphaFoldDB" id="A0A1Y6JJL6"/>
<evidence type="ECO:0000313" key="11">
    <source>
        <dbReference type="EMBL" id="SMS09934.1"/>
    </source>
</evidence>
<keyword evidence="6 8" id="KW-1133">Transmembrane helix</keyword>
<dbReference type="PROSITE" id="PS50929">
    <property type="entry name" value="ABC_TM1F"/>
    <property type="match status" value="1"/>
</dbReference>
<dbReference type="PANTHER" id="PTHR11384">
    <property type="entry name" value="ATP-BINDING CASSETTE, SUB-FAMILY D MEMBER"/>
    <property type="match status" value="1"/>
</dbReference>
<dbReference type="SUPFAM" id="SSF52540">
    <property type="entry name" value="P-loop containing nucleoside triphosphate hydrolases"/>
    <property type="match status" value="1"/>
</dbReference>
<organism evidence="11 12">
    <name type="scientific">Pseudomonas viridiflava</name>
    <name type="common">Phytomonas viridiflava</name>
    <dbReference type="NCBI Taxonomy" id="33069"/>
    <lineage>
        <taxon>Bacteria</taxon>
        <taxon>Pseudomonadati</taxon>
        <taxon>Pseudomonadota</taxon>
        <taxon>Gammaproteobacteria</taxon>
        <taxon>Pseudomonadales</taxon>
        <taxon>Pseudomonadaceae</taxon>
        <taxon>Pseudomonas</taxon>
    </lineage>
</organism>
<keyword evidence="2" id="KW-0813">Transport</keyword>
<dbReference type="RefSeq" id="WP_088235052.1">
    <property type="nucleotide sequence ID" value="NZ_LT855380.1"/>
</dbReference>
<dbReference type="PROSITE" id="PS00211">
    <property type="entry name" value="ABC_TRANSPORTER_1"/>
    <property type="match status" value="1"/>
</dbReference>
<feature type="transmembrane region" description="Helical" evidence="8">
    <location>
        <begin position="64"/>
        <end position="87"/>
    </location>
</feature>
<dbReference type="GO" id="GO:0005886">
    <property type="term" value="C:plasma membrane"/>
    <property type="evidence" value="ECO:0007669"/>
    <property type="project" value="UniProtKB-SubCell"/>
</dbReference>
<dbReference type="InterPro" id="IPR036640">
    <property type="entry name" value="ABC1_TM_sf"/>
</dbReference>
<evidence type="ECO:0000259" key="10">
    <source>
        <dbReference type="PROSITE" id="PS50929"/>
    </source>
</evidence>
<dbReference type="PROSITE" id="PS50893">
    <property type="entry name" value="ABC_TRANSPORTER_2"/>
    <property type="match status" value="1"/>
</dbReference>
<proteinExistence type="predicted"/>
<dbReference type="KEGG" id="pvd:CFBP1590__2348"/>
<dbReference type="InterPro" id="IPR003593">
    <property type="entry name" value="AAA+_ATPase"/>
</dbReference>
<dbReference type="InterPro" id="IPR050835">
    <property type="entry name" value="ABC_transporter_sub-D"/>
</dbReference>
<reference evidence="11 12" key="1">
    <citation type="submission" date="2017-05" db="EMBL/GenBank/DDBJ databases">
        <authorList>
            <person name="Song R."/>
            <person name="Chenine A.L."/>
            <person name="Ruprecht R.M."/>
        </authorList>
    </citation>
    <scope>NUCLEOTIDE SEQUENCE [LARGE SCALE GENOMIC DNA]</scope>
    <source>
        <strain evidence="11 12">CFBP 1590</strain>
    </source>
</reference>
<dbReference type="GO" id="GO:0005524">
    <property type="term" value="F:ATP binding"/>
    <property type="evidence" value="ECO:0007669"/>
    <property type="project" value="UniProtKB-KW"/>
</dbReference>
<keyword evidence="4" id="KW-0547">Nucleotide-binding</keyword>
<evidence type="ECO:0000256" key="3">
    <source>
        <dbReference type="ARBA" id="ARBA00022692"/>
    </source>
</evidence>
<accession>A0A1Y6JJL6</accession>
<dbReference type="Gene3D" id="1.20.1560.10">
    <property type="entry name" value="ABC transporter type 1, transmembrane domain"/>
    <property type="match status" value="1"/>
</dbReference>
<feature type="transmembrane region" description="Helical" evidence="8">
    <location>
        <begin position="182"/>
        <end position="202"/>
    </location>
</feature>
<dbReference type="Pfam" id="PF00005">
    <property type="entry name" value="ABC_tran"/>
    <property type="match status" value="1"/>
</dbReference>
<evidence type="ECO:0000256" key="8">
    <source>
        <dbReference type="SAM" id="Phobius"/>
    </source>
</evidence>
<evidence type="ECO:0000256" key="1">
    <source>
        <dbReference type="ARBA" id="ARBA00004651"/>
    </source>
</evidence>
<dbReference type="InterPro" id="IPR017871">
    <property type="entry name" value="ABC_transporter-like_CS"/>
</dbReference>
<comment type="subcellular location">
    <subcellularLocation>
        <location evidence="1">Cell membrane</location>
        <topology evidence="1">Multi-pass membrane protein</topology>
    </subcellularLocation>
</comment>
<keyword evidence="5" id="KW-0067">ATP-binding</keyword>
<dbReference type="EMBL" id="LT855380">
    <property type="protein sequence ID" value="SMS09934.1"/>
    <property type="molecule type" value="Genomic_DNA"/>
</dbReference>
<evidence type="ECO:0000256" key="4">
    <source>
        <dbReference type="ARBA" id="ARBA00022741"/>
    </source>
</evidence>
<evidence type="ECO:0000256" key="5">
    <source>
        <dbReference type="ARBA" id="ARBA00022840"/>
    </source>
</evidence>
<dbReference type="Gene3D" id="3.40.50.300">
    <property type="entry name" value="P-loop containing nucleotide triphosphate hydrolases"/>
    <property type="match status" value="1"/>
</dbReference>
<evidence type="ECO:0000256" key="6">
    <source>
        <dbReference type="ARBA" id="ARBA00022989"/>
    </source>
</evidence>
<evidence type="ECO:0000256" key="7">
    <source>
        <dbReference type="ARBA" id="ARBA00023136"/>
    </source>
</evidence>
<feature type="transmembrane region" description="Helical" evidence="8">
    <location>
        <begin position="143"/>
        <end position="162"/>
    </location>
</feature>
<dbReference type="InterPro" id="IPR011527">
    <property type="entry name" value="ABC1_TM_dom"/>
</dbReference>
<keyword evidence="7 8" id="KW-0472">Membrane</keyword>
<dbReference type="InterPro" id="IPR003439">
    <property type="entry name" value="ABC_transporter-like_ATP-bd"/>
</dbReference>
<dbReference type="Pfam" id="PF06472">
    <property type="entry name" value="ABC_membrane_2"/>
    <property type="match status" value="1"/>
</dbReference>
<evidence type="ECO:0000259" key="9">
    <source>
        <dbReference type="PROSITE" id="PS50893"/>
    </source>
</evidence>
<gene>
    <name evidence="11" type="ORF">CFBP1590__2348</name>
</gene>
<dbReference type="GO" id="GO:0140359">
    <property type="term" value="F:ABC-type transporter activity"/>
    <property type="evidence" value="ECO:0007669"/>
    <property type="project" value="InterPro"/>
</dbReference>
<dbReference type="InterPro" id="IPR027417">
    <property type="entry name" value="P-loop_NTPase"/>
</dbReference>
<dbReference type="GeneID" id="47764008"/>
<evidence type="ECO:0008006" key="13">
    <source>
        <dbReference type="Google" id="ProtNLM"/>
    </source>
</evidence>
<name>A0A1Y6JJL6_PSEVI</name>
<keyword evidence="3 8" id="KW-0812">Transmembrane</keyword>